<evidence type="ECO:0000313" key="12">
    <source>
        <dbReference type="EMBL" id="OLQ09600.1"/>
    </source>
</evidence>
<evidence type="ECO:0000256" key="2">
    <source>
        <dbReference type="ARBA" id="ARBA00006702"/>
    </source>
</evidence>
<dbReference type="PANTHER" id="PTHR13832">
    <property type="entry name" value="PROTEIN PHOSPHATASE 2C"/>
    <property type="match status" value="1"/>
</dbReference>
<evidence type="ECO:0000256" key="5">
    <source>
        <dbReference type="ARBA" id="ARBA00022801"/>
    </source>
</evidence>
<protein>
    <recommendedName>
        <fullName evidence="3">protein-serine/threonine phosphatase</fullName>
        <ecNumber evidence="3">3.1.3.16</ecNumber>
    </recommendedName>
</protein>
<comment type="catalytic activity">
    <reaction evidence="9">
        <text>O-phospho-L-seryl-[protein] + H2O = L-seryl-[protein] + phosphate</text>
        <dbReference type="Rhea" id="RHEA:20629"/>
        <dbReference type="Rhea" id="RHEA-COMP:9863"/>
        <dbReference type="Rhea" id="RHEA-COMP:11604"/>
        <dbReference type="ChEBI" id="CHEBI:15377"/>
        <dbReference type="ChEBI" id="CHEBI:29999"/>
        <dbReference type="ChEBI" id="CHEBI:43474"/>
        <dbReference type="ChEBI" id="CHEBI:83421"/>
        <dbReference type="EC" id="3.1.3.16"/>
    </reaction>
</comment>
<dbReference type="GO" id="GO:0046872">
    <property type="term" value="F:metal ion binding"/>
    <property type="evidence" value="ECO:0007669"/>
    <property type="project" value="UniProtKB-KW"/>
</dbReference>
<evidence type="ECO:0000259" key="11">
    <source>
        <dbReference type="PROSITE" id="PS51746"/>
    </source>
</evidence>
<accession>A0A1Q9EQA6</accession>
<proteinExistence type="inferred from homology"/>
<comment type="cofactor">
    <cofactor evidence="1">
        <name>Mn(2+)</name>
        <dbReference type="ChEBI" id="CHEBI:29035"/>
    </cofactor>
</comment>
<dbReference type="AlphaFoldDB" id="A0A1Q9EQA6"/>
<dbReference type="Pfam" id="PF00481">
    <property type="entry name" value="PP2C"/>
    <property type="match status" value="1"/>
</dbReference>
<dbReference type="InterPro" id="IPR001932">
    <property type="entry name" value="PPM-type_phosphatase-like_dom"/>
</dbReference>
<evidence type="ECO:0000256" key="4">
    <source>
        <dbReference type="ARBA" id="ARBA00022723"/>
    </source>
</evidence>
<organism evidence="12 13">
    <name type="scientific">Symbiodinium microadriaticum</name>
    <name type="common">Dinoflagellate</name>
    <name type="synonym">Zooxanthella microadriatica</name>
    <dbReference type="NCBI Taxonomy" id="2951"/>
    <lineage>
        <taxon>Eukaryota</taxon>
        <taxon>Sar</taxon>
        <taxon>Alveolata</taxon>
        <taxon>Dinophyceae</taxon>
        <taxon>Suessiales</taxon>
        <taxon>Symbiodiniaceae</taxon>
        <taxon>Symbiodinium</taxon>
    </lineage>
</organism>
<keyword evidence="7" id="KW-0904">Protein phosphatase</keyword>
<name>A0A1Q9EQA6_SYMMI</name>
<dbReference type="InterPro" id="IPR015655">
    <property type="entry name" value="PP2C"/>
</dbReference>
<dbReference type="PROSITE" id="PS51746">
    <property type="entry name" value="PPM_2"/>
    <property type="match status" value="1"/>
</dbReference>
<dbReference type="Gene3D" id="3.60.40.10">
    <property type="entry name" value="PPM-type phosphatase domain"/>
    <property type="match status" value="1"/>
</dbReference>
<gene>
    <name evidence="12" type="ORF">AK812_SmicGene6819</name>
</gene>
<dbReference type="SUPFAM" id="SSF81606">
    <property type="entry name" value="PP2C-like"/>
    <property type="match status" value="1"/>
</dbReference>
<dbReference type="InterPro" id="IPR036457">
    <property type="entry name" value="PPM-type-like_dom_sf"/>
</dbReference>
<dbReference type="OrthoDB" id="10264738at2759"/>
<sequence length="214" mass="23709">MSADVVRRSVLGKDGSCKCARGRGCEKKVETIDHKPSLWVERARIVAAGGKVCGGRRARLDGNLAVSRSLGDFDFKDNAGRPAAEQKVSCLPDIYEVSGLPERTLLLLACDGLWDAISSEEAAQFVRERLRYDPPMELDEIAQELVSYSLEGKTGDNVTVRPEYCWCSLAVRSPRILGPRIRRHRLFTFLRRGAGQLRFLCLEFAGHAGMSVLV</sequence>
<comment type="similarity">
    <text evidence="2">Belongs to the PP2C family.</text>
</comment>
<dbReference type="EMBL" id="LSRX01000094">
    <property type="protein sequence ID" value="OLQ09600.1"/>
    <property type="molecule type" value="Genomic_DNA"/>
</dbReference>
<keyword evidence="6" id="KW-0460">Magnesium</keyword>
<evidence type="ECO:0000256" key="10">
    <source>
        <dbReference type="ARBA" id="ARBA00048336"/>
    </source>
</evidence>
<feature type="domain" description="PPM-type phosphatase" evidence="11">
    <location>
        <begin position="1"/>
        <end position="165"/>
    </location>
</feature>
<reference evidence="12 13" key="1">
    <citation type="submission" date="2016-02" db="EMBL/GenBank/DDBJ databases">
        <title>Genome analysis of coral dinoflagellate symbionts highlights evolutionary adaptations to a symbiotic lifestyle.</title>
        <authorList>
            <person name="Aranda M."/>
            <person name="Li Y."/>
            <person name="Liew Y.J."/>
            <person name="Baumgarten S."/>
            <person name="Simakov O."/>
            <person name="Wilson M."/>
            <person name="Piel J."/>
            <person name="Ashoor H."/>
            <person name="Bougouffa S."/>
            <person name="Bajic V.B."/>
            <person name="Ryu T."/>
            <person name="Ravasi T."/>
            <person name="Bayer T."/>
            <person name="Micklem G."/>
            <person name="Kim H."/>
            <person name="Bhak J."/>
            <person name="Lajeunesse T.C."/>
            <person name="Voolstra C.R."/>
        </authorList>
    </citation>
    <scope>NUCLEOTIDE SEQUENCE [LARGE SCALE GENOMIC DNA]</scope>
    <source>
        <strain evidence="12 13">CCMP2467</strain>
    </source>
</reference>
<dbReference type="PANTHER" id="PTHR13832:SF803">
    <property type="entry name" value="PROTEIN PHOSPHATASE 1G"/>
    <property type="match status" value="1"/>
</dbReference>
<keyword evidence="5" id="KW-0378">Hydrolase</keyword>
<evidence type="ECO:0000256" key="1">
    <source>
        <dbReference type="ARBA" id="ARBA00001936"/>
    </source>
</evidence>
<evidence type="ECO:0000256" key="6">
    <source>
        <dbReference type="ARBA" id="ARBA00022842"/>
    </source>
</evidence>
<evidence type="ECO:0000256" key="7">
    <source>
        <dbReference type="ARBA" id="ARBA00022912"/>
    </source>
</evidence>
<dbReference type="CDD" id="cd00143">
    <property type="entry name" value="PP2Cc"/>
    <property type="match status" value="1"/>
</dbReference>
<evidence type="ECO:0000256" key="3">
    <source>
        <dbReference type="ARBA" id="ARBA00013081"/>
    </source>
</evidence>
<comment type="catalytic activity">
    <reaction evidence="10">
        <text>O-phospho-L-threonyl-[protein] + H2O = L-threonyl-[protein] + phosphate</text>
        <dbReference type="Rhea" id="RHEA:47004"/>
        <dbReference type="Rhea" id="RHEA-COMP:11060"/>
        <dbReference type="Rhea" id="RHEA-COMP:11605"/>
        <dbReference type="ChEBI" id="CHEBI:15377"/>
        <dbReference type="ChEBI" id="CHEBI:30013"/>
        <dbReference type="ChEBI" id="CHEBI:43474"/>
        <dbReference type="ChEBI" id="CHEBI:61977"/>
        <dbReference type="EC" id="3.1.3.16"/>
    </reaction>
</comment>
<dbReference type="OMA" id="RECIIRA"/>
<dbReference type="Proteomes" id="UP000186817">
    <property type="component" value="Unassembled WGS sequence"/>
</dbReference>
<evidence type="ECO:0000313" key="13">
    <source>
        <dbReference type="Proteomes" id="UP000186817"/>
    </source>
</evidence>
<keyword evidence="13" id="KW-1185">Reference proteome</keyword>
<dbReference type="EC" id="3.1.3.16" evidence="3"/>
<comment type="caution">
    <text evidence="12">The sequence shown here is derived from an EMBL/GenBank/DDBJ whole genome shotgun (WGS) entry which is preliminary data.</text>
</comment>
<keyword evidence="4" id="KW-0479">Metal-binding</keyword>
<keyword evidence="8" id="KW-0464">Manganese</keyword>
<evidence type="ECO:0000256" key="9">
    <source>
        <dbReference type="ARBA" id="ARBA00047761"/>
    </source>
</evidence>
<evidence type="ECO:0000256" key="8">
    <source>
        <dbReference type="ARBA" id="ARBA00023211"/>
    </source>
</evidence>
<dbReference type="GO" id="GO:0004722">
    <property type="term" value="F:protein serine/threonine phosphatase activity"/>
    <property type="evidence" value="ECO:0007669"/>
    <property type="project" value="UniProtKB-EC"/>
</dbReference>